<keyword evidence="2" id="KW-1185">Reference proteome</keyword>
<comment type="caution">
    <text evidence="1">The sequence shown here is derived from an EMBL/GenBank/DDBJ whole genome shotgun (WGS) entry which is preliminary data.</text>
</comment>
<protein>
    <submittedName>
        <fullName evidence="1">Uncharacterized protein</fullName>
    </submittedName>
</protein>
<sequence>MDNPLRFLVNST</sequence>
<dbReference type="EMBL" id="JRRC01437855">
    <property type="protein sequence ID" value="KHG05822.1"/>
    <property type="molecule type" value="Genomic_DNA"/>
</dbReference>
<proteinExistence type="predicted"/>
<dbReference type="Proteomes" id="UP000032142">
    <property type="component" value="Unassembled WGS sequence"/>
</dbReference>
<gene>
    <name evidence="1" type="ORF">F383_32638</name>
</gene>
<organism evidence="1 2">
    <name type="scientific">Gossypium arboreum</name>
    <name type="common">Tree cotton</name>
    <name type="synonym">Gossypium nanking</name>
    <dbReference type="NCBI Taxonomy" id="29729"/>
    <lineage>
        <taxon>Eukaryota</taxon>
        <taxon>Viridiplantae</taxon>
        <taxon>Streptophyta</taxon>
        <taxon>Embryophyta</taxon>
        <taxon>Tracheophyta</taxon>
        <taxon>Spermatophyta</taxon>
        <taxon>Magnoliopsida</taxon>
        <taxon>eudicotyledons</taxon>
        <taxon>Gunneridae</taxon>
        <taxon>Pentapetalae</taxon>
        <taxon>rosids</taxon>
        <taxon>malvids</taxon>
        <taxon>Malvales</taxon>
        <taxon>Malvaceae</taxon>
        <taxon>Malvoideae</taxon>
        <taxon>Gossypium</taxon>
    </lineage>
</organism>
<name>A0A0B0MZR8_GOSAR</name>
<evidence type="ECO:0000313" key="2">
    <source>
        <dbReference type="Proteomes" id="UP000032142"/>
    </source>
</evidence>
<evidence type="ECO:0000313" key="1">
    <source>
        <dbReference type="EMBL" id="KHG05822.1"/>
    </source>
</evidence>
<accession>A0A0B0MZR8</accession>
<reference evidence="2" key="1">
    <citation type="submission" date="2014-09" db="EMBL/GenBank/DDBJ databases">
        <authorList>
            <person name="Mudge J."/>
            <person name="Ramaraj T."/>
            <person name="Lindquist I.E."/>
            <person name="Bharti A.K."/>
            <person name="Sundararajan A."/>
            <person name="Cameron C.T."/>
            <person name="Woodward J.E."/>
            <person name="May G.D."/>
            <person name="Brubaker C."/>
            <person name="Broadhvest J."/>
            <person name="Wilkins T.A."/>
        </authorList>
    </citation>
    <scope>NUCLEOTIDE SEQUENCE</scope>
    <source>
        <strain evidence="2">cv. AKA8401</strain>
    </source>
</reference>